<gene>
    <name evidence="3" type="ORF">SEMRO_107_G053890.1</name>
</gene>
<organism evidence="3 4">
    <name type="scientific">Seminavis robusta</name>
    <dbReference type="NCBI Taxonomy" id="568900"/>
    <lineage>
        <taxon>Eukaryota</taxon>
        <taxon>Sar</taxon>
        <taxon>Stramenopiles</taxon>
        <taxon>Ochrophyta</taxon>
        <taxon>Bacillariophyta</taxon>
        <taxon>Bacillariophyceae</taxon>
        <taxon>Bacillariophycidae</taxon>
        <taxon>Naviculales</taxon>
        <taxon>Naviculaceae</taxon>
        <taxon>Seminavis</taxon>
    </lineage>
</organism>
<reference evidence="3" key="1">
    <citation type="submission" date="2020-06" db="EMBL/GenBank/DDBJ databases">
        <authorList>
            <consortium name="Plant Systems Biology data submission"/>
        </authorList>
    </citation>
    <scope>NUCLEOTIDE SEQUENCE</scope>
    <source>
        <strain evidence="3">D6</strain>
    </source>
</reference>
<dbReference type="InterPro" id="IPR027417">
    <property type="entry name" value="P-loop_NTPase"/>
</dbReference>
<dbReference type="Pfam" id="PF00350">
    <property type="entry name" value="Dynamin_N"/>
    <property type="match status" value="1"/>
</dbReference>
<keyword evidence="4" id="KW-1185">Reference proteome</keyword>
<evidence type="ECO:0000313" key="4">
    <source>
        <dbReference type="Proteomes" id="UP001153069"/>
    </source>
</evidence>
<dbReference type="InterPro" id="IPR045063">
    <property type="entry name" value="Dynamin_N"/>
</dbReference>
<dbReference type="GO" id="GO:0005737">
    <property type="term" value="C:cytoplasm"/>
    <property type="evidence" value="ECO:0007669"/>
    <property type="project" value="TreeGrafter"/>
</dbReference>
<dbReference type="InterPro" id="IPR022812">
    <property type="entry name" value="Dynamin"/>
</dbReference>
<dbReference type="EMBL" id="CAICTM010000106">
    <property type="protein sequence ID" value="CAB9501388.1"/>
    <property type="molecule type" value="Genomic_DNA"/>
</dbReference>
<sequence>MDQVAALSSMSSKSGTRRMSIDERRKLRKQKKKKASRVSEDGSIVVKTNSGGNNPYSEISDERLVQLLSRNEDELLNLVTSITNLYEDKLGKDAPFMTFVLVGMQSTGKSTIVERFMSAVLNIVQQDTGTRCPLDITCIHDDSCKEPRCELRGEELEEHEALDLSIEEVFYLINEHTKALSDNDSFSTKSLRLVYRAKNVQNMRFVDTPGIITNQDVGKNDNRDAIQEILRYEMGKANTKLCLLLEPAEFATNKIVSFCDDTFGAREDWAPKATSIMTKFDMLVGVTPTGSLTNARFAKFHENGLYPFLVSNPFLKIEDLEPAELYKARVDMLGRADEEEANLFGKWTAAHKNFRKEYPTDETLVVDISERISFKEAKKHLRKIMLEDIIARLPEVLAELRYEKTKLEKAHKTLLEKKKFKNPSELKHVAGEILYEIEHKLNSYLDGDLQASINFRDRLQTLDEEIAEEEVSEWSTKDLNHYTEDEDVWRERIAGFEGEYPETVQPDQLFLGGKQVQRAIKFFGQVMIVALPNPFELKELVPNSTGFLGGGLNRENWERAMVQVVQVCVRQTCHPGINYLIKHVGCIFRNLFYMALEDVKHGERLSDTFKLLPTSLEKLFLKEFDAMLWGLMQKAADKTHCSLEPMYETIDPELPTFHALRLGSTPEEGLFKPDGNGGYVEVLSDEESTKSTWIEQAREKLSSMLSLSGDDAKEFLLKESLSRARSKRCFLPEERTSMVTEEETDMILRRAYEYMVALMEFNLVILRFQLNSFLFKGFKKELGKSFKGKLMDEADWKTLVQPDPELEKALVEVEEQIEGVDNSLQQVETLQRRL</sequence>
<dbReference type="AlphaFoldDB" id="A0A9N8H946"/>
<evidence type="ECO:0000259" key="2">
    <source>
        <dbReference type="Pfam" id="PF00350"/>
    </source>
</evidence>
<accession>A0A9N8H946</accession>
<evidence type="ECO:0000313" key="3">
    <source>
        <dbReference type="EMBL" id="CAB9501388.1"/>
    </source>
</evidence>
<feature type="compositionally biased region" description="Polar residues" evidence="1">
    <location>
        <begin position="1"/>
        <end position="14"/>
    </location>
</feature>
<dbReference type="PANTHER" id="PTHR11566">
    <property type="entry name" value="DYNAMIN"/>
    <property type="match status" value="1"/>
</dbReference>
<dbReference type="Gene3D" id="3.40.50.300">
    <property type="entry name" value="P-loop containing nucleotide triphosphate hydrolases"/>
    <property type="match status" value="1"/>
</dbReference>
<dbReference type="GO" id="GO:0008017">
    <property type="term" value="F:microtubule binding"/>
    <property type="evidence" value="ECO:0007669"/>
    <property type="project" value="TreeGrafter"/>
</dbReference>
<comment type="caution">
    <text evidence="3">The sequence shown here is derived from an EMBL/GenBank/DDBJ whole genome shotgun (WGS) entry which is preliminary data.</text>
</comment>
<evidence type="ECO:0000256" key="1">
    <source>
        <dbReference type="SAM" id="MobiDB-lite"/>
    </source>
</evidence>
<dbReference type="OrthoDB" id="38946at2759"/>
<proteinExistence type="predicted"/>
<name>A0A9N8H946_9STRA</name>
<dbReference type="GO" id="GO:0016020">
    <property type="term" value="C:membrane"/>
    <property type="evidence" value="ECO:0007669"/>
    <property type="project" value="TreeGrafter"/>
</dbReference>
<dbReference type="Proteomes" id="UP001153069">
    <property type="component" value="Unassembled WGS sequence"/>
</dbReference>
<dbReference type="SUPFAM" id="SSF52540">
    <property type="entry name" value="P-loop containing nucleoside triphosphate hydrolases"/>
    <property type="match status" value="1"/>
</dbReference>
<feature type="compositionally biased region" description="Basic residues" evidence="1">
    <location>
        <begin position="26"/>
        <end position="36"/>
    </location>
</feature>
<feature type="region of interest" description="Disordered" evidence="1">
    <location>
        <begin position="1"/>
        <end position="57"/>
    </location>
</feature>
<protein>
    <submittedName>
        <fullName evidence="3">Dynamin-like protein C-like</fullName>
    </submittedName>
</protein>
<dbReference type="PANTHER" id="PTHR11566:SF169">
    <property type="entry name" value="DYNAMIN-LIKE PROTEIN C"/>
    <property type="match status" value="1"/>
</dbReference>
<feature type="domain" description="Dynamin N-terminal" evidence="2">
    <location>
        <begin position="100"/>
        <end position="228"/>
    </location>
</feature>
<dbReference type="GO" id="GO:0005874">
    <property type="term" value="C:microtubule"/>
    <property type="evidence" value="ECO:0007669"/>
    <property type="project" value="TreeGrafter"/>
</dbReference>
<feature type="compositionally biased region" description="Polar residues" evidence="1">
    <location>
        <begin position="46"/>
        <end position="57"/>
    </location>
</feature>
<dbReference type="GO" id="GO:0003924">
    <property type="term" value="F:GTPase activity"/>
    <property type="evidence" value="ECO:0007669"/>
    <property type="project" value="TreeGrafter"/>
</dbReference>